<dbReference type="RefSeq" id="WP_323244096.1">
    <property type="nucleotide sequence ID" value="NZ_JAYGHK010000018.1"/>
</dbReference>
<keyword evidence="2" id="KW-1185">Reference proteome</keyword>
<protein>
    <submittedName>
        <fullName evidence="1">Uncharacterized protein</fullName>
    </submittedName>
</protein>
<organism evidence="1 2">
    <name type="scientific">Nodularia spumigena UHCC 0060</name>
    <dbReference type="NCBI Taxonomy" id="3110300"/>
    <lineage>
        <taxon>Bacteria</taxon>
        <taxon>Bacillati</taxon>
        <taxon>Cyanobacteriota</taxon>
        <taxon>Cyanophyceae</taxon>
        <taxon>Nostocales</taxon>
        <taxon>Nodulariaceae</taxon>
        <taxon>Nodularia</taxon>
    </lineage>
</organism>
<evidence type="ECO:0000313" key="2">
    <source>
        <dbReference type="Proteomes" id="UP001303285"/>
    </source>
</evidence>
<evidence type="ECO:0000313" key="1">
    <source>
        <dbReference type="EMBL" id="MEA5607910.1"/>
    </source>
</evidence>
<sequence length="239" mass="27925">MDLKNYHLGICNDIELIINQSHTQLELGKYHVFSSDLLQWSNILKNQRTEMKVLENVAYELQFSVFLVSSGLYRQAFASLRLVLELALSGILFSSDEFYFRKWKQGLADVSWAKITDENTGIFSTTWLQAFYNPEIDQRDKEDNKEISKLAKETYRKLSEYVHGGNYTWETDNSHIVFNQIQFDLWKKLSDNTSRIILYSLLIRFAQDLSSDNLTEVEDCLTQIVDDLKITRDILGRPL</sequence>
<comment type="caution">
    <text evidence="1">The sequence shown here is derived from an EMBL/GenBank/DDBJ whole genome shotgun (WGS) entry which is preliminary data.</text>
</comment>
<dbReference type="Proteomes" id="UP001303285">
    <property type="component" value="Unassembled WGS sequence"/>
</dbReference>
<dbReference type="EMBL" id="JAYGHK010000018">
    <property type="protein sequence ID" value="MEA5607910.1"/>
    <property type="molecule type" value="Genomic_DNA"/>
</dbReference>
<proteinExistence type="predicted"/>
<name>A0ABU5UNQ0_NODSP</name>
<accession>A0ABU5UNQ0</accession>
<gene>
    <name evidence="1" type="ORF">VB695_07450</name>
</gene>
<reference evidence="1 2" key="1">
    <citation type="submission" date="2023-12" db="EMBL/GenBank/DDBJ databases">
        <title>Baltic Sea Cyanobacteria.</title>
        <authorList>
            <person name="Delbaje E."/>
            <person name="Fewer D.P."/>
            <person name="Shishido T.K."/>
        </authorList>
    </citation>
    <scope>NUCLEOTIDE SEQUENCE [LARGE SCALE GENOMIC DNA]</scope>
    <source>
        <strain evidence="1 2">UHCC 0060</strain>
    </source>
</reference>